<organism evidence="1 2">
    <name type="scientific">Malassezia japonica</name>
    <dbReference type="NCBI Taxonomy" id="223818"/>
    <lineage>
        <taxon>Eukaryota</taxon>
        <taxon>Fungi</taxon>
        <taxon>Dikarya</taxon>
        <taxon>Basidiomycota</taxon>
        <taxon>Ustilaginomycotina</taxon>
        <taxon>Malasseziomycetes</taxon>
        <taxon>Malasseziales</taxon>
        <taxon>Malasseziaceae</taxon>
        <taxon>Malassezia</taxon>
    </lineage>
</organism>
<dbReference type="GeneID" id="85225070"/>
<gene>
    <name evidence="1" type="ORF">MJAP1_001421</name>
</gene>
<reference evidence="1" key="1">
    <citation type="submission" date="2023-03" db="EMBL/GenBank/DDBJ databases">
        <title>Mating type loci evolution in Malassezia.</title>
        <authorList>
            <person name="Coelho M.A."/>
        </authorList>
    </citation>
    <scope>NUCLEOTIDE SEQUENCE</scope>
    <source>
        <strain evidence="1">CBS 9431</strain>
    </source>
</reference>
<keyword evidence="2" id="KW-1185">Reference proteome</keyword>
<name>A0AAF0F522_9BASI</name>
<dbReference type="AlphaFoldDB" id="A0AAF0F522"/>
<evidence type="ECO:0000313" key="1">
    <source>
        <dbReference type="EMBL" id="WFD38468.1"/>
    </source>
</evidence>
<proteinExistence type="predicted"/>
<dbReference type="Proteomes" id="UP001217754">
    <property type="component" value="Chromosome 2"/>
</dbReference>
<dbReference type="RefSeq" id="XP_060121365.1">
    <property type="nucleotide sequence ID" value="XM_060265382.1"/>
</dbReference>
<dbReference type="EMBL" id="CP119959">
    <property type="protein sequence ID" value="WFD38468.1"/>
    <property type="molecule type" value="Genomic_DNA"/>
</dbReference>
<evidence type="ECO:0000313" key="2">
    <source>
        <dbReference type="Proteomes" id="UP001217754"/>
    </source>
</evidence>
<accession>A0AAF0F522</accession>
<sequence length="238" mass="25339">MPPAQGRSPRPVRAALLAVGLAAVVGAAVWRWTRSENKLDGGQAGAPKKRSGKNPTLSLSFPVDTELKNELTHNGALQNNVDGLLAQLQVLFQVHALICSPSGEKPALPGVETLRTLPYSTAEGRAMLARALQCQCHVELVIVNENGYASLWNGEANQGEELASYCTRLEQLARQVDTLVVAFVPGVTSSGVKADAVLAAYKQHAVSARSNTHLVEATDADGWTALAQTLALQRDAWN</sequence>
<protein>
    <submittedName>
        <fullName evidence="1">Uncharacterized protein</fullName>
    </submittedName>
</protein>